<evidence type="ECO:0000313" key="3">
    <source>
        <dbReference type="Proteomes" id="UP000823588"/>
    </source>
</evidence>
<evidence type="ECO:0000256" key="1">
    <source>
        <dbReference type="SAM" id="Phobius"/>
    </source>
</evidence>
<feature type="transmembrane region" description="Helical" evidence="1">
    <location>
        <begin position="24"/>
        <end position="45"/>
    </location>
</feature>
<keyword evidence="1" id="KW-0812">Transmembrane</keyword>
<dbReference type="Proteomes" id="UP000823588">
    <property type="component" value="Unassembled WGS sequence"/>
</dbReference>
<dbReference type="AlphaFoldDB" id="A0A8T4GAX8"/>
<sequence length="79" mass="7844">MDEETEAVADDDPTGIDPGDIEPAGALIAVAFTGAIIGLVGAGLVPLVGDAALVFVVLGVIVVLASPVAYLRFRGLDGP</sequence>
<accession>A0A8T4GAX8</accession>
<keyword evidence="1" id="KW-0472">Membrane</keyword>
<name>A0A8T4GAX8_9EURY</name>
<evidence type="ECO:0000313" key="2">
    <source>
        <dbReference type="EMBL" id="MBP1921588.1"/>
    </source>
</evidence>
<keyword evidence="3" id="KW-1185">Reference proteome</keyword>
<comment type="caution">
    <text evidence="2">The sequence shown here is derived from an EMBL/GenBank/DDBJ whole genome shotgun (WGS) entry which is preliminary data.</text>
</comment>
<gene>
    <name evidence="2" type="ORF">J2751_000581</name>
</gene>
<keyword evidence="1" id="KW-1133">Transmembrane helix</keyword>
<reference evidence="2" key="1">
    <citation type="submission" date="2021-03" db="EMBL/GenBank/DDBJ databases">
        <title>Genomic Encyclopedia of Type Strains, Phase IV (KMG-IV): sequencing the most valuable type-strain genomes for metagenomic binning, comparative biology and taxonomic classification.</title>
        <authorList>
            <person name="Goeker M."/>
        </authorList>
    </citation>
    <scope>NUCLEOTIDE SEQUENCE</scope>
    <source>
        <strain evidence="2">DSM 23564</strain>
    </source>
</reference>
<protein>
    <submittedName>
        <fullName evidence="2">Uncharacterized protein</fullName>
    </submittedName>
</protein>
<feature type="transmembrane region" description="Helical" evidence="1">
    <location>
        <begin position="52"/>
        <end position="73"/>
    </location>
</feature>
<proteinExistence type="predicted"/>
<dbReference type="RefSeq" id="WP_209482964.1">
    <property type="nucleotide sequence ID" value="NZ_JAGGKQ010000003.1"/>
</dbReference>
<dbReference type="EMBL" id="JAGGKQ010000003">
    <property type="protein sequence ID" value="MBP1921588.1"/>
    <property type="molecule type" value="Genomic_DNA"/>
</dbReference>
<organism evidence="2 3">
    <name type="scientific">Halorubrum alkaliphilum</name>
    <dbReference type="NCBI Taxonomy" id="261290"/>
    <lineage>
        <taxon>Archaea</taxon>
        <taxon>Methanobacteriati</taxon>
        <taxon>Methanobacteriota</taxon>
        <taxon>Stenosarchaea group</taxon>
        <taxon>Halobacteria</taxon>
        <taxon>Halobacteriales</taxon>
        <taxon>Haloferacaceae</taxon>
        <taxon>Halorubrum</taxon>
    </lineage>
</organism>